<dbReference type="AlphaFoldDB" id="X1P8I0"/>
<sequence>MKRIIIGILLLVLVTLSLIGCGDSIVNNPIEVVDSVEVGMTRARVEEVVDMDYFKDNRAFRVFMVAGLVVDGDDFTFSYTKDDAPHYGYLFFSVEFKTLKPALVIFKCKLADAFSDDDVVVAVGAISFEYGQMIVEEETGKPFRR</sequence>
<proteinExistence type="predicted"/>
<comment type="caution">
    <text evidence="1">The sequence shown here is derived from an EMBL/GenBank/DDBJ whole genome shotgun (WGS) entry which is preliminary data.</text>
</comment>
<dbReference type="EMBL" id="BARV01023316">
    <property type="protein sequence ID" value="GAI35335.1"/>
    <property type="molecule type" value="Genomic_DNA"/>
</dbReference>
<dbReference type="PROSITE" id="PS51257">
    <property type="entry name" value="PROKAR_LIPOPROTEIN"/>
    <property type="match status" value="1"/>
</dbReference>
<organism evidence="1">
    <name type="scientific">marine sediment metagenome</name>
    <dbReference type="NCBI Taxonomy" id="412755"/>
    <lineage>
        <taxon>unclassified sequences</taxon>
        <taxon>metagenomes</taxon>
        <taxon>ecological metagenomes</taxon>
    </lineage>
</organism>
<protein>
    <submittedName>
        <fullName evidence="1">Uncharacterized protein</fullName>
    </submittedName>
</protein>
<evidence type="ECO:0000313" key="1">
    <source>
        <dbReference type="EMBL" id="GAI35335.1"/>
    </source>
</evidence>
<gene>
    <name evidence="1" type="ORF">S06H3_38275</name>
</gene>
<reference evidence="1" key="1">
    <citation type="journal article" date="2014" name="Front. Microbiol.">
        <title>High frequency of phylogenetically diverse reductive dehalogenase-homologous genes in deep subseafloor sedimentary metagenomes.</title>
        <authorList>
            <person name="Kawai M."/>
            <person name="Futagami T."/>
            <person name="Toyoda A."/>
            <person name="Takaki Y."/>
            <person name="Nishi S."/>
            <person name="Hori S."/>
            <person name="Arai W."/>
            <person name="Tsubouchi T."/>
            <person name="Morono Y."/>
            <person name="Uchiyama I."/>
            <person name="Ito T."/>
            <person name="Fujiyama A."/>
            <person name="Inagaki F."/>
            <person name="Takami H."/>
        </authorList>
    </citation>
    <scope>NUCLEOTIDE SEQUENCE</scope>
    <source>
        <strain evidence="1">Expedition CK06-06</strain>
    </source>
</reference>
<name>X1P8I0_9ZZZZ</name>
<accession>X1P8I0</accession>